<dbReference type="RefSeq" id="WP_150027243.1">
    <property type="nucleotide sequence ID" value="NZ_JANKAG010000002.1"/>
</dbReference>
<dbReference type="Pfam" id="PF01128">
    <property type="entry name" value="IspD"/>
    <property type="match status" value="1"/>
</dbReference>
<evidence type="ECO:0000256" key="8">
    <source>
        <dbReference type="ARBA" id="ARBA00023229"/>
    </source>
</evidence>
<dbReference type="NCBIfam" id="TIGR00453">
    <property type="entry name" value="ispD"/>
    <property type="match status" value="1"/>
</dbReference>
<evidence type="ECO:0000313" key="9">
    <source>
        <dbReference type="EMBL" id="MDB2001314.1"/>
    </source>
</evidence>
<protein>
    <recommendedName>
        <fullName evidence="5">2-C-methyl-D-erythritol 4-phosphate cytidylyltransferase</fullName>
        <ecNumber evidence="4">2.7.7.60</ecNumber>
    </recommendedName>
</protein>
<evidence type="ECO:0000256" key="1">
    <source>
        <dbReference type="ARBA" id="ARBA00001282"/>
    </source>
</evidence>
<dbReference type="Gene3D" id="3.90.550.10">
    <property type="entry name" value="Spore Coat Polysaccharide Biosynthesis Protein SpsA, Chain A"/>
    <property type="match status" value="1"/>
</dbReference>
<evidence type="ECO:0000256" key="2">
    <source>
        <dbReference type="ARBA" id="ARBA00004787"/>
    </source>
</evidence>
<reference evidence="9" key="1">
    <citation type="submission" date="2023-01" db="EMBL/GenBank/DDBJ databases">
        <title>Human gut microbiome strain richness.</title>
        <authorList>
            <person name="Chen-Liaw A."/>
        </authorList>
    </citation>
    <scope>NUCLEOTIDE SEQUENCE</scope>
    <source>
        <strain evidence="9">B1_m1001713B170214d0_201011</strain>
    </source>
</reference>
<dbReference type="SUPFAM" id="SSF53448">
    <property type="entry name" value="Nucleotide-diphospho-sugar transferases"/>
    <property type="match status" value="1"/>
</dbReference>
<name>A0AAW6AVW8_CLOSY</name>
<dbReference type="GO" id="GO:0008299">
    <property type="term" value="P:isoprenoid biosynthetic process"/>
    <property type="evidence" value="ECO:0007669"/>
    <property type="project" value="UniProtKB-KW"/>
</dbReference>
<comment type="pathway">
    <text evidence="2">Isoprenoid biosynthesis; isopentenyl diphosphate biosynthesis via DXP pathway; isopentenyl diphosphate from 1-deoxy-D-xylulose 5-phosphate: step 2/6.</text>
</comment>
<dbReference type="CDD" id="cd02516">
    <property type="entry name" value="CDP-ME_synthetase"/>
    <property type="match status" value="1"/>
</dbReference>
<dbReference type="InterPro" id="IPR034683">
    <property type="entry name" value="IspD/TarI"/>
</dbReference>
<dbReference type="InterPro" id="IPR029044">
    <property type="entry name" value="Nucleotide-diphossugar_trans"/>
</dbReference>
<dbReference type="EC" id="2.7.7.60" evidence="4"/>
<dbReference type="Proteomes" id="UP001300871">
    <property type="component" value="Unassembled WGS sequence"/>
</dbReference>
<comment type="similarity">
    <text evidence="3">Belongs to the IspD/TarI cytidylyltransferase family. IspD subfamily.</text>
</comment>
<comment type="catalytic activity">
    <reaction evidence="1">
        <text>2-C-methyl-D-erythritol 4-phosphate + CTP + H(+) = 4-CDP-2-C-methyl-D-erythritol + diphosphate</text>
        <dbReference type="Rhea" id="RHEA:13429"/>
        <dbReference type="ChEBI" id="CHEBI:15378"/>
        <dbReference type="ChEBI" id="CHEBI:33019"/>
        <dbReference type="ChEBI" id="CHEBI:37563"/>
        <dbReference type="ChEBI" id="CHEBI:57823"/>
        <dbReference type="ChEBI" id="CHEBI:58262"/>
        <dbReference type="EC" id="2.7.7.60"/>
    </reaction>
</comment>
<evidence type="ECO:0000256" key="7">
    <source>
        <dbReference type="ARBA" id="ARBA00022695"/>
    </source>
</evidence>
<organism evidence="9 10">
    <name type="scientific">Clostridium symbiosum</name>
    <name type="common">Bacteroides symbiosus</name>
    <dbReference type="NCBI Taxonomy" id="1512"/>
    <lineage>
        <taxon>Bacteria</taxon>
        <taxon>Bacillati</taxon>
        <taxon>Bacillota</taxon>
        <taxon>Clostridia</taxon>
        <taxon>Lachnospirales</taxon>
        <taxon>Lachnospiraceae</taxon>
        <taxon>Otoolea</taxon>
    </lineage>
</organism>
<dbReference type="InterPro" id="IPR001228">
    <property type="entry name" value="IspD"/>
</dbReference>
<dbReference type="PROSITE" id="PS01295">
    <property type="entry name" value="ISPD"/>
    <property type="match status" value="1"/>
</dbReference>
<gene>
    <name evidence="9" type="primary">ispD</name>
    <name evidence="9" type="ORF">PM006_13980</name>
</gene>
<evidence type="ECO:0000256" key="5">
    <source>
        <dbReference type="ARBA" id="ARBA00019056"/>
    </source>
</evidence>
<sequence>MNYVIIFAGGVGSRMGSNIPKQFLKVDDKPILIHTIEKFEEHSDINGIIVVSNKAYIEYCKELVNKYNLSKVFDVIAGGETGQLSIFNGLEYLVRNVSKNRYEDIVLVHDGVRPLINKELITSSIKCCLTNGNSIAVSKAVETIIRVDEEGRLKETVDRSECRYAKAPQCFKIADLWNAHMWANRIKDSSFIDSASLMSKYGHELHTTECSSENIKITTPNDFYTFEALYNAKKDIK</sequence>
<dbReference type="PANTHER" id="PTHR43015">
    <property type="entry name" value="D-RIBITOL-5-PHOSPHATE CYTIDYLYLTRANSFERASE"/>
    <property type="match status" value="1"/>
</dbReference>
<dbReference type="InterPro" id="IPR018294">
    <property type="entry name" value="ISPD_synthase_CS"/>
</dbReference>
<dbReference type="GeneID" id="57967855"/>
<evidence type="ECO:0000256" key="4">
    <source>
        <dbReference type="ARBA" id="ARBA00012526"/>
    </source>
</evidence>
<dbReference type="GO" id="GO:0050518">
    <property type="term" value="F:2-C-methyl-D-erythritol 4-phosphate cytidylyltransferase activity"/>
    <property type="evidence" value="ECO:0007669"/>
    <property type="project" value="UniProtKB-EC"/>
</dbReference>
<dbReference type="PANTHER" id="PTHR43015:SF1">
    <property type="entry name" value="D-RIBITOL-5-PHOSPHATE CYTIDYLYLTRANSFERASE"/>
    <property type="match status" value="1"/>
</dbReference>
<evidence type="ECO:0000256" key="3">
    <source>
        <dbReference type="ARBA" id="ARBA00009789"/>
    </source>
</evidence>
<keyword evidence="7 9" id="KW-0548">Nucleotidyltransferase</keyword>
<comment type="caution">
    <text evidence="9">The sequence shown here is derived from an EMBL/GenBank/DDBJ whole genome shotgun (WGS) entry which is preliminary data.</text>
</comment>
<dbReference type="NCBIfam" id="NF001183">
    <property type="entry name" value="PRK00155.1-3"/>
    <property type="match status" value="1"/>
</dbReference>
<evidence type="ECO:0000256" key="6">
    <source>
        <dbReference type="ARBA" id="ARBA00022679"/>
    </source>
</evidence>
<keyword evidence="6 9" id="KW-0808">Transferase</keyword>
<accession>A0AAW6AVW8</accession>
<dbReference type="EMBL" id="JAQLGM010000036">
    <property type="protein sequence ID" value="MDB2001314.1"/>
    <property type="molecule type" value="Genomic_DNA"/>
</dbReference>
<evidence type="ECO:0000313" key="10">
    <source>
        <dbReference type="Proteomes" id="UP001300871"/>
    </source>
</evidence>
<proteinExistence type="inferred from homology"/>
<dbReference type="FunFam" id="3.90.550.10:FF:000003">
    <property type="entry name" value="2-C-methyl-D-erythritol 4-phosphate cytidylyltransferase"/>
    <property type="match status" value="1"/>
</dbReference>
<dbReference type="AlphaFoldDB" id="A0AAW6AVW8"/>
<keyword evidence="8" id="KW-0414">Isoprene biosynthesis</keyword>
<dbReference type="GO" id="GO:0005829">
    <property type="term" value="C:cytosol"/>
    <property type="evidence" value="ECO:0007669"/>
    <property type="project" value="TreeGrafter"/>
</dbReference>